<dbReference type="InterPro" id="IPR002789">
    <property type="entry name" value="HerA_central"/>
</dbReference>
<reference evidence="2 3" key="1">
    <citation type="submission" date="2017-11" db="EMBL/GenBank/DDBJ databases">
        <title>Understudied soil microbes with underappreciated capabilities: Untangling the Clostridium saccharolyticum group.</title>
        <authorList>
            <person name="Leschine S."/>
        </authorList>
    </citation>
    <scope>NUCLEOTIDE SEQUENCE [LARGE SCALE GENOMIC DNA]</scope>
    <source>
        <strain evidence="2 3">18A</strain>
    </source>
</reference>
<dbReference type="PANTHER" id="PTHR42957">
    <property type="entry name" value="HELICASE MJ1565-RELATED"/>
    <property type="match status" value="1"/>
</dbReference>
<dbReference type="EMBL" id="PGET01000001">
    <property type="protein sequence ID" value="PJJ30121.1"/>
    <property type="molecule type" value="Genomic_DNA"/>
</dbReference>
<dbReference type="Pfam" id="PF01935">
    <property type="entry name" value="DUF87"/>
    <property type="match status" value="1"/>
</dbReference>
<dbReference type="InterPro" id="IPR027417">
    <property type="entry name" value="P-loop_NTPase"/>
</dbReference>
<dbReference type="Gene3D" id="3.40.50.300">
    <property type="entry name" value="P-loop containing nucleotide triphosphate hydrolases"/>
    <property type="match status" value="2"/>
</dbReference>
<dbReference type="SUPFAM" id="SSF52540">
    <property type="entry name" value="P-loop containing nucleoside triphosphate hydrolases"/>
    <property type="match status" value="1"/>
</dbReference>
<dbReference type="InterPro" id="IPR008571">
    <property type="entry name" value="HerA-like"/>
</dbReference>
<feature type="domain" description="Helicase HerA central" evidence="1">
    <location>
        <begin position="1417"/>
        <end position="1630"/>
    </location>
</feature>
<sequence length="1780" mass="203185">MLREFYDFIAKRINGYFQAISSQGILQLGESFCLKLDDGDMVEGVTESLRKLSEQNKTLGEYSYKCMDGTVYRTYTLKVVDDEIIIASQINGMTNDFLCATLRNAANDAKKPILMISSNPIDSAKSGSRNMTANGMPFYPGNLMQEIRKMAEESTQLTFLEQRILDFELSRRESDVFSDKTSLYEYKDLLSIMSGGLVARNNFPGFRLFYVDGKKDFSNFGKMQIDKELKKNNQFFERIDRSIRFGNLESDLSNDFEDSFIIRIERTRKDDPENWSTLFTYAEVLTAMEKKQAKKENPLQIDLEDITIYGEIPLESLALDEKVLIRNEGSMTTKKRRRSMIIFNPDKYPMIHIRVACNVKVHYNDISADDISFVKEANNLVFELNRSGISFHKIEITDTANDITYIFKICILDLYATYLAETIKRNFIINWKKTKSKSSIKLLGIGTDLIFNQNGAKNMSEKLDDNEEYRCNYDERLHLYASEDELANYGCGINIQINFSGIVVPFSLFPDEAKSVEITGRKILRDKIATKGNFEFIDNLHIYKESQEYFAKANLLRELRIEQQIVDDGITYGKCRHFYASEQVKIEKVNLEIESNLLNSYLNFLAAYKSASTVPTLAYMGGEIKKAAQKYLEAFKQVFVTLEEGKPFSKLQEEALFLGSISVGNEDNEILLTPLHPLNVEYQLMLAKEKSIDSASDIVVDRLNSINLLPYIRRNKKIYKVSDQLYSTEWKYYAPAENRKYRGSRRYVPKLVEEKIVEFSSHFKYIFEDINNKTIKINLINMGDCSDVFIGIAQYFIHSVNRQPDVDQLMRFEIHVYTDDKKGNVFSNLRDYGLLKKYLADMKLSVVSGITMNNLEGIMSKNVACYFYKDTGKNYAYAHISFYEMESEVTSEIATMNQIETGASIGGILSGVPSSKYGQKYRTGFGTKYAKRTKLIELTEQYNALVQVGTTGNPYYSGSSISTQIDSKAEDKMNGIYDASNWVVFVNPKVDLDFFSEKEANSDLLIIHYSDQYTSSSGYDAITVTQKSKQYSKVIQEYLKDKGIDAELRDISNIINLFNAINGDWLLRLVSSKKMVGANKDSTFSREKISIVAAIKFMLAFLRHPDILWVPISLEEMLRVSGGAGLSRDESILSAKNLGFEKGPTSDDLLFIGLNYNADKLKIYLYPTEVKTGINDNVVIKKAFEQSASTANGLKQAFAPNDELVGTILYKVNRNFLMQLLVTSCKKMKVYHVDDSQKWDIVIDQFREAILNEEYEISDDIREVLGKGAVLSFRKAHIERRTSFKEDAINFIEMLEYDEFELILKTIDEISDNIALRQDNEFMLFNEKDISGLTGDFSKLNVTEFEQDKNTQDKEICECSGQQEERNPDDEPFDEPQNTLSEMNKLEVSSPGIRVKFGVNQQNGMDVIWEPNNTDVLFHTNTGIIGTMGTGKTQFTQSLIAQIYQKRTANIASDDVGILIFDYKGDYNETKTDFVKLTDAKVYRPYHLPFNSLALAWSETPKPLLPVHTANTFVDTLAKVNSSLGPKQKNILLNCIDEAYSRCGIKKADSSTWANEPPTFANIYQIYDLDEDIKKGDVLDAILSKISMFEIFEPVASNTKSLFDLLHGVVVIDMSGYDADIQNLVVALTLDLFYSQMQAAGHSKLEGSYRQMNKLILVDEADNFLRECYPSLRKILKEGREFGVGTILSTQFLKHFVTKEEDYSKYILSWVIHNVADLANADVRFVFNTQPGSSDESRICSDIKNLKKHESIVKIGNVQDPIYMKDNAFWKYAKEILEER</sequence>
<comment type="caution">
    <text evidence="2">The sequence shown here is derived from an EMBL/GenBank/DDBJ whole genome shotgun (WGS) entry which is preliminary data.</text>
</comment>
<dbReference type="PANTHER" id="PTHR42957:SF1">
    <property type="entry name" value="HELICASE MJ1565-RELATED"/>
    <property type="match status" value="1"/>
</dbReference>
<dbReference type="RefSeq" id="WP_157803188.1">
    <property type="nucleotide sequence ID" value="NZ_PGET01000001.1"/>
</dbReference>
<gene>
    <name evidence="2" type="ORF">H171_3695</name>
</gene>
<proteinExistence type="predicted"/>
<accession>A0A2M8Z9L5</accession>
<organism evidence="2 3">
    <name type="scientific">[Clostridium] celerecrescens 18A</name>
    <dbReference type="NCBI Taxonomy" id="1286362"/>
    <lineage>
        <taxon>Bacteria</taxon>
        <taxon>Bacillati</taxon>
        <taxon>Bacillota</taxon>
        <taxon>Clostridia</taxon>
        <taxon>Lachnospirales</taxon>
        <taxon>Lachnospiraceae</taxon>
        <taxon>Lacrimispora</taxon>
    </lineage>
</organism>
<evidence type="ECO:0000313" key="2">
    <source>
        <dbReference type="EMBL" id="PJJ30121.1"/>
    </source>
</evidence>
<evidence type="ECO:0000259" key="1">
    <source>
        <dbReference type="Pfam" id="PF01935"/>
    </source>
</evidence>
<protein>
    <submittedName>
        <fullName evidence="2">DNA phosphorothioation-dependent restriction protein DptH</fullName>
    </submittedName>
</protein>
<dbReference type="Proteomes" id="UP000231092">
    <property type="component" value="Unassembled WGS sequence"/>
</dbReference>
<name>A0A2M8Z9L5_9FIRM</name>
<dbReference type="OrthoDB" id="9758751at2"/>
<evidence type="ECO:0000313" key="3">
    <source>
        <dbReference type="Proteomes" id="UP000231092"/>
    </source>
</evidence>